<keyword evidence="1" id="KW-0812">Transmembrane</keyword>
<dbReference type="RefSeq" id="WP_106301878.1">
    <property type="nucleotide sequence ID" value="NZ_PVWO01000056.1"/>
</dbReference>
<keyword evidence="1" id="KW-1133">Transmembrane helix</keyword>
<dbReference type="EMBL" id="PVWO01000056">
    <property type="protein sequence ID" value="PSB57912.1"/>
    <property type="molecule type" value="Genomic_DNA"/>
</dbReference>
<evidence type="ECO:0000313" key="3">
    <source>
        <dbReference type="EMBL" id="PSB57912.1"/>
    </source>
</evidence>
<accession>A0A2T1GJG4</accession>
<dbReference type="OrthoDB" id="512269at2"/>
<name>A0A2T1GJG4_9CYAN</name>
<feature type="transmembrane region" description="Helical" evidence="1">
    <location>
        <begin position="18"/>
        <end position="43"/>
    </location>
</feature>
<evidence type="ECO:0000256" key="1">
    <source>
        <dbReference type="SAM" id="Phobius"/>
    </source>
</evidence>
<keyword evidence="4" id="KW-1185">Reference proteome</keyword>
<dbReference type="InterPro" id="IPR005182">
    <property type="entry name" value="YdbS-like_PH"/>
</dbReference>
<gene>
    <name evidence="3" type="ORF">C7B77_06735</name>
</gene>
<dbReference type="PANTHER" id="PTHR35688:SF2">
    <property type="entry name" value="NAD(P)-LINKED OXIDOREDUCTASE SUPERFAMILY PROTEIN"/>
    <property type="match status" value="1"/>
</dbReference>
<comment type="caution">
    <text evidence="3">The sequence shown here is derived from an EMBL/GenBank/DDBJ whole genome shotgun (WGS) entry which is preliminary data.</text>
</comment>
<proteinExistence type="predicted"/>
<evidence type="ECO:0000259" key="2">
    <source>
        <dbReference type="Pfam" id="PF03703"/>
    </source>
</evidence>
<feature type="domain" description="YdbS-like PH" evidence="2">
    <location>
        <begin position="42"/>
        <end position="113"/>
    </location>
</feature>
<keyword evidence="1" id="KW-0472">Membrane</keyword>
<dbReference type="AlphaFoldDB" id="A0A2T1GJG4"/>
<dbReference type="PANTHER" id="PTHR35688">
    <property type="entry name" value="NAD(P)-LINKED OXIDOREDUCTASE SUPERFAMILY PROTEIN"/>
    <property type="match status" value="1"/>
</dbReference>
<protein>
    <submittedName>
        <fullName evidence="3">Ribonuclease P</fullName>
    </submittedName>
</protein>
<reference evidence="3 4" key="1">
    <citation type="submission" date="2018-03" db="EMBL/GenBank/DDBJ databases">
        <title>The ancient ancestry and fast evolution of plastids.</title>
        <authorList>
            <person name="Moore K.R."/>
            <person name="Magnabosco C."/>
            <person name="Momper L."/>
            <person name="Gold D.A."/>
            <person name="Bosak T."/>
            <person name="Fournier G.P."/>
        </authorList>
    </citation>
    <scope>NUCLEOTIDE SEQUENCE [LARGE SCALE GENOMIC DNA]</scope>
    <source>
        <strain evidence="3 4">CCALA 037</strain>
    </source>
</reference>
<dbReference type="Pfam" id="PF03703">
    <property type="entry name" value="bPH_2"/>
    <property type="match status" value="1"/>
</dbReference>
<evidence type="ECO:0000313" key="4">
    <source>
        <dbReference type="Proteomes" id="UP000238937"/>
    </source>
</evidence>
<dbReference type="Proteomes" id="UP000238937">
    <property type="component" value="Unassembled WGS sequence"/>
</dbReference>
<organism evidence="3 4">
    <name type="scientific">Chamaesiphon polymorphus CCALA 037</name>
    <dbReference type="NCBI Taxonomy" id="2107692"/>
    <lineage>
        <taxon>Bacteria</taxon>
        <taxon>Bacillati</taxon>
        <taxon>Cyanobacteriota</taxon>
        <taxon>Cyanophyceae</taxon>
        <taxon>Gomontiellales</taxon>
        <taxon>Chamaesiphonaceae</taxon>
        <taxon>Chamaesiphon</taxon>
    </lineage>
</organism>
<sequence>MGIKEETFYEGGPHIGDLIFNLFLATFVIFIPLTIGSIVRAIWLRYKITDRRISVTGGWMGKDRTDLVYSEITDALTIPRGLGFWGDMVVTLKDGSRLELRSLPRYREIYDYINERVLAKTGQPLVSVAEKAEAAATQTT</sequence>